<feature type="domain" description="F-box" evidence="1">
    <location>
        <begin position="1"/>
        <end position="40"/>
    </location>
</feature>
<evidence type="ECO:0000259" key="1">
    <source>
        <dbReference type="PROSITE" id="PS50181"/>
    </source>
</evidence>
<dbReference type="AlphaFoldDB" id="A0AAV5UZ91"/>
<reference evidence="2" key="1">
    <citation type="submission" date="2023-10" db="EMBL/GenBank/DDBJ databases">
        <title>Genome assembly of Pristionchus species.</title>
        <authorList>
            <person name="Yoshida K."/>
            <person name="Sommer R.J."/>
        </authorList>
    </citation>
    <scope>NUCLEOTIDE SEQUENCE</scope>
    <source>
        <strain evidence="2">RS5133</strain>
    </source>
</reference>
<gene>
    <name evidence="2" type="ORF">PFISCL1PPCAC_3668</name>
</gene>
<sequence length="99" mass="11525">LPDDDLITILSWLDRTTLNIIKRVNRRMNSIVSSETLERVKTKAEYLEILESPFGHAFHLHLNGDVKTLVYRVLSPGKDDKSIEIRLQYSKSFDFSDNF</sequence>
<comment type="caution">
    <text evidence="2">The sequence shown here is derived from an EMBL/GenBank/DDBJ whole genome shotgun (WGS) entry which is preliminary data.</text>
</comment>
<dbReference type="SMART" id="SM00256">
    <property type="entry name" value="FBOX"/>
    <property type="match status" value="1"/>
</dbReference>
<name>A0AAV5UZ91_9BILA</name>
<evidence type="ECO:0000313" key="2">
    <source>
        <dbReference type="EMBL" id="GMT12371.1"/>
    </source>
</evidence>
<feature type="non-terminal residue" evidence="2">
    <location>
        <position position="1"/>
    </location>
</feature>
<dbReference type="InterPro" id="IPR036047">
    <property type="entry name" value="F-box-like_dom_sf"/>
</dbReference>
<evidence type="ECO:0000313" key="3">
    <source>
        <dbReference type="Proteomes" id="UP001432322"/>
    </source>
</evidence>
<dbReference type="Pfam" id="PF00646">
    <property type="entry name" value="F-box"/>
    <property type="match status" value="1"/>
</dbReference>
<organism evidence="2 3">
    <name type="scientific">Pristionchus fissidentatus</name>
    <dbReference type="NCBI Taxonomy" id="1538716"/>
    <lineage>
        <taxon>Eukaryota</taxon>
        <taxon>Metazoa</taxon>
        <taxon>Ecdysozoa</taxon>
        <taxon>Nematoda</taxon>
        <taxon>Chromadorea</taxon>
        <taxon>Rhabditida</taxon>
        <taxon>Rhabditina</taxon>
        <taxon>Diplogasteromorpha</taxon>
        <taxon>Diplogasteroidea</taxon>
        <taxon>Neodiplogasteridae</taxon>
        <taxon>Pristionchus</taxon>
    </lineage>
</organism>
<dbReference type="PROSITE" id="PS50181">
    <property type="entry name" value="FBOX"/>
    <property type="match status" value="1"/>
</dbReference>
<dbReference type="EMBL" id="BTSY01000001">
    <property type="protein sequence ID" value="GMT12371.1"/>
    <property type="molecule type" value="Genomic_DNA"/>
</dbReference>
<dbReference type="InterPro" id="IPR001810">
    <property type="entry name" value="F-box_dom"/>
</dbReference>
<keyword evidence="3" id="KW-1185">Reference proteome</keyword>
<dbReference type="Proteomes" id="UP001432322">
    <property type="component" value="Unassembled WGS sequence"/>
</dbReference>
<protein>
    <recommendedName>
        <fullName evidence="1">F-box domain-containing protein</fullName>
    </recommendedName>
</protein>
<proteinExistence type="predicted"/>
<accession>A0AAV5UZ91</accession>
<dbReference type="SUPFAM" id="SSF81383">
    <property type="entry name" value="F-box domain"/>
    <property type="match status" value="1"/>
</dbReference>